<dbReference type="GO" id="GO:0005524">
    <property type="term" value="F:ATP binding"/>
    <property type="evidence" value="ECO:0007669"/>
    <property type="project" value="UniProtKB-KW"/>
</dbReference>
<evidence type="ECO:0000256" key="4">
    <source>
        <dbReference type="PROSITE-ProRule" id="PRU00782"/>
    </source>
</evidence>
<keyword evidence="2" id="KW-0067">ATP-binding</keyword>
<name>A0A699S4F9_TANCI</name>
<dbReference type="EMBL" id="BKCJ011136989">
    <property type="protein sequence ID" value="GFC92334.1"/>
    <property type="molecule type" value="Genomic_DNA"/>
</dbReference>
<organism evidence="6">
    <name type="scientific">Tanacetum cinerariifolium</name>
    <name type="common">Dalmatian daisy</name>
    <name type="synonym">Chrysanthemum cinerariifolium</name>
    <dbReference type="NCBI Taxonomy" id="118510"/>
    <lineage>
        <taxon>Eukaryota</taxon>
        <taxon>Viridiplantae</taxon>
        <taxon>Streptophyta</taxon>
        <taxon>Embryophyta</taxon>
        <taxon>Tracheophyta</taxon>
        <taxon>Spermatophyta</taxon>
        <taxon>Magnoliopsida</taxon>
        <taxon>eudicotyledons</taxon>
        <taxon>Gunneridae</taxon>
        <taxon>Pentapetalae</taxon>
        <taxon>asterids</taxon>
        <taxon>campanulids</taxon>
        <taxon>Asterales</taxon>
        <taxon>Asteraceae</taxon>
        <taxon>Asteroideae</taxon>
        <taxon>Anthemideae</taxon>
        <taxon>Anthemidinae</taxon>
        <taxon>Tanacetum</taxon>
    </lineage>
</organism>
<dbReference type="GO" id="GO:0016020">
    <property type="term" value="C:membrane"/>
    <property type="evidence" value="ECO:0007669"/>
    <property type="project" value="TreeGrafter"/>
</dbReference>
<dbReference type="InterPro" id="IPR027417">
    <property type="entry name" value="P-loop_NTPase"/>
</dbReference>
<dbReference type="SUPFAM" id="SSF52540">
    <property type="entry name" value="P-loop containing nucleoside triphosphate hydrolases"/>
    <property type="match status" value="1"/>
</dbReference>
<dbReference type="GO" id="GO:0005737">
    <property type="term" value="C:cytoplasm"/>
    <property type="evidence" value="ECO:0007669"/>
    <property type="project" value="TreeGrafter"/>
</dbReference>
<keyword evidence="4" id="KW-0518">Myosin</keyword>
<dbReference type="PANTHER" id="PTHR13140:SF835">
    <property type="entry name" value="MYOSIN-6-LIKE ISOFORM X1"/>
    <property type="match status" value="1"/>
</dbReference>
<comment type="caution">
    <text evidence="4">Lacks conserved residue(s) required for the propagation of feature annotation.</text>
</comment>
<protein>
    <submittedName>
        <fullName evidence="6">Putative IQ motif, EF-hand binding site</fullName>
    </submittedName>
</protein>
<dbReference type="PANTHER" id="PTHR13140">
    <property type="entry name" value="MYOSIN"/>
    <property type="match status" value="1"/>
</dbReference>
<dbReference type="GO" id="GO:0051015">
    <property type="term" value="F:actin filament binding"/>
    <property type="evidence" value="ECO:0007669"/>
    <property type="project" value="TreeGrafter"/>
</dbReference>
<feature type="domain" description="Myosin motor" evidence="5">
    <location>
        <begin position="1"/>
        <end position="131"/>
    </location>
</feature>
<dbReference type="GO" id="GO:0007015">
    <property type="term" value="P:actin filament organization"/>
    <property type="evidence" value="ECO:0007669"/>
    <property type="project" value="TreeGrafter"/>
</dbReference>
<proteinExistence type="inferred from homology"/>
<dbReference type="GO" id="GO:0000146">
    <property type="term" value="F:microfilament motor activity"/>
    <property type="evidence" value="ECO:0007669"/>
    <property type="project" value="TreeGrafter"/>
</dbReference>
<keyword evidence="3 4" id="KW-0009">Actin-binding</keyword>
<keyword evidence="1" id="KW-0547">Nucleotide-binding</keyword>
<comment type="similarity">
    <text evidence="4">Belongs to the TRAFAC class myosin-kinesin ATPase superfamily. Myosin family.</text>
</comment>
<dbReference type="GO" id="GO:0016459">
    <property type="term" value="C:myosin complex"/>
    <property type="evidence" value="ECO:0007669"/>
    <property type="project" value="UniProtKB-KW"/>
</dbReference>
<evidence type="ECO:0000256" key="1">
    <source>
        <dbReference type="ARBA" id="ARBA00022741"/>
    </source>
</evidence>
<evidence type="ECO:0000259" key="5">
    <source>
        <dbReference type="PROSITE" id="PS51456"/>
    </source>
</evidence>
<dbReference type="Pfam" id="PF00063">
    <property type="entry name" value="Myosin_head"/>
    <property type="match status" value="1"/>
</dbReference>
<keyword evidence="4" id="KW-0505">Motor protein</keyword>
<gene>
    <name evidence="6" type="ORF">Tci_864304</name>
</gene>
<dbReference type="InterPro" id="IPR001609">
    <property type="entry name" value="Myosin_head_motor_dom-like"/>
</dbReference>
<dbReference type="PROSITE" id="PS51456">
    <property type="entry name" value="MYOSIN_MOTOR"/>
    <property type="match status" value="1"/>
</dbReference>
<reference evidence="6" key="1">
    <citation type="journal article" date="2019" name="Sci. Rep.">
        <title>Draft genome of Tanacetum cinerariifolium, the natural source of mosquito coil.</title>
        <authorList>
            <person name="Yamashiro T."/>
            <person name="Shiraishi A."/>
            <person name="Satake H."/>
            <person name="Nakayama K."/>
        </authorList>
    </citation>
    <scope>NUCLEOTIDE SEQUENCE</scope>
</reference>
<dbReference type="Gene3D" id="1.20.120.720">
    <property type="entry name" value="Myosin VI head, motor domain, U50 subdomain"/>
    <property type="match status" value="1"/>
</dbReference>
<accession>A0A699S4F9</accession>
<comment type="caution">
    <text evidence="6">The sequence shown here is derived from an EMBL/GenBank/DDBJ whole genome shotgun (WGS) entry which is preliminary data.</text>
</comment>
<feature type="non-terminal residue" evidence="6">
    <location>
        <position position="131"/>
    </location>
</feature>
<feature type="non-terminal residue" evidence="6">
    <location>
        <position position="1"/>
    </location>
</feature>
<evidence type="ECO:0000313" key="6">
    <source>
        <dbReference type="EMBL" id="GFC92334.1"/>
    </source>
</evidence>
<sequence>DPERSYHCFYMLCAAPPEEAIFRVVAAVLHLGNIEFDKGSEPDSSQPKDDKSRFHLKTAAELFMCDETALQESFCKRVMVTRGESIKKSLDPYSAAISRDALAKIVYSRLFDWIVSKINKTIGQDAKSKFL</sequence>
<dbReference type="AlphaFoldDB" id="A0A699S4F9"/>
<evidence type="ECO:0000256" key="3">
    <source>
        <dbReference type="ARBA" id="ARBA00023203"/>
    </source>
</evidence>
<evidence type="ECO:0000256" key="2">
    <source>
        <dbReference type="ARBA" id="ARBA00022840"/>
    </source>
</evidence>
<dbReference type="FunFam" id="1.20.120.720:FF:000011">
    <property type="entry name" value="Myosin 2"/>
    <property type="match status" value="1"/>
</dbReference>